<accession>A0ACB6QH05</accession>
<comment type="caution">
    <text evidence="1">The sequence shown here is derived from an EMBL/GenBank/DDBJ whole genome shotgun (WGS) entry which is preliminary data.</text>
</comment>
<sequence length="257" mass="28515">MGLVGCDNNPIASDNSTAENAMKLPYLLEIQGGEERLIRKIANQQTGLGDLLAGGELRSFVQHQKMELQDDPESIGSYVLEAGKPGREYLTDGCFVRNLELSDLPLSFFGRSFAALKPYFIFNSSNMVPQDTAAKRQNSCGMDPDTASYVIFESWPTVLYVLLAFDRKVDLFKFGSFDKATSQFSSVFNATDIDGPTQEELESRIVGIQNAARSLGFDLPRGYLALERWELECWTVAQVGGRYPFEGSFGTRTNSHT</sequence>
<proteinExistence type="predicted"/>
<keyword evidence="2" id="KW-1185">Reference proteome</keyword>
<reference evidence="1" key="1">
    <citation type="journal article" date="2020" name="Stud. Mycol.">
        <title>101 Dothideomycetes genomes: a test case for predicting lifestyles and emergence of pathogens.</title>
        <authorList>
            <person name="Haridas S."/>
            <person name="Albert R."/>
            <person name="Binder M."/>
            <person name="Bloem J."/>
            <person name="Labutti K."/>
            <person name="Salamov A."/>
            <person name="Andreopoulos B."/>
            <person name="Baker S."/>
            <person name="Barry K."/>
            <person name="Bills G."/>
            <person name="Bluhm B."/>
            <person name="Cannon C."/>
            <person name="Castanera R."/>
            <person name="Culley D."/>
            <person name="Daum C."/>
            <person name="Ezra D."/>
            <person name="Gonzalez J."/>
            <person name="Henrissat B."/>
            <person name="Kuo A."/>
            <person name="Liang C."/>
            <person name="Lipzen A."/>
            <person name="Lutzoni F."/>
            <person name="Magnuson J."/>
            <person name="Mondo S."/>
            <person name="Nolan M."/>
            <person name="Ohm R."/>
            <person name="Pangilinan J."/>
            <person name="Park H.-J."/>
            <person name="Ramirez L."/>
            <person name="Alfaro M."/>
            <person name="Sun H."/>
            <person name="Tritt A."/>
            <person name="Yoshinaga Y."/>
            <person name="Zwiers L.-H."/>
            <person name="Turgeon B."/>
            <person name="Goodwin S."/>
            <person name="Spatafora J."/>
            <person name="Crous P."/>
            <person name="Grigoriev I."/>
        </authorList>
    </citation>
    <scope>NUCLEOTIDE SEQUENCE</scope>
    <source>
        <strain evidence="1">ATCC 200398</strain>
    </source>
</reference>
<dbReference type="EMBL" id="MU003528">
    <property type="protein sequence ID" value="KAF2465790.1"/>
    <property type="molecule type" value="Genomic_DNA"/>
</dbReference>
<evidence type="ECO:0000313" key="1">
    <source>
        <dbReference type="EMBL" id="KAF2465790.1"/>
    </source>
</evidence>
<protein>
    <submittedName>
        <fullName evidence="1">Uncharacterized protein</fullName>
    </submittedName>
</protein>
<gene>
    <name evidence="1" type="ORF">BDR25DRAFT_360319</name>
</gene>
<organism evidence="1 2">
    <name type="scientific">Lindgomyces ingoldianus</name>
    <dbReference type="NCBI Taxonomy" id="673940"/>
    <lineage>
        <taxon>Eukaryota</taxon>
        <taxon>Fungi</taxon>
        <taxon>Dikarya</taxon>
        <taxon>Ascomycota</taxon>
        <taxon>Pezizomycotina</taxon>
        <taxon>Dothideomycetes</taxon>
        <taxon>Pleosporomycetidae</taxon>
        <taxon>Pleosporales</taxon>
        <taxon>Lindgomycetaceae</taxon>
        <taxon>Lindgomyces</taxon>
    </lineage>
</organism>
<name>A0ACB6QH05_9PLEO</name>
<dbReference type="Proteomes" id="UP000799755">
    <property type="component" value="Unassembled WGS sequence"/>
</dbReference>
<evidence type="ECO:0000313" key="2">
    <source>
        <dbReference type="Proteomes" id="UP000799755"/>
    </source>
</evidence>